<dbReference type="EMBL" id="CP064787">
    <property type="protein sequence ID" value="QSG06891.1"/>
    <property type="molecule type" value="Genomic_DNA"/>
</dbReference>
<sequence>MSSKSSARTSVTSRTESEEKVLFFWSKTDTETARESSAGN</sequence>
<accession>A0A897N332</accession>
<reference evidence="1" key="1">
    <citation type="submission" date="2020-11" db="EMBL/GenBank/DDBJ databases">
        <title>Carbohydrate-dependent, anaerobic sulfur respiration: A novel catabolism in halophilic archaea.</title>
        <authorList>
            <person name="Sorokin D.Y."/>
            <person name="Messina E."/>
            <person name="Smedile F."/>
            <person name="La Cono V."/>
            <person name="Hallsworth J.E."/>
            <person name="Yakimov M.M."/>
        </authorList>
    </citation>
    <scope>NUCLEOTIDE SEQUENCE</scope>
    <source>
        <strain evidence="1">HSR12-1</strain>
    </source>
</reference>
<gene>
    <name evidence="1" type="ORF">HSR121_2571</name>
</gene>
<proteinExistence type="predicted"/>
<dbReference type="Proteomes" id="UP000663525">
    <property type="component" value="Chromosome"/>
</dbReference>
<protein>
    <submittedName>
        <fullName evidence="1">Uncharacterized protein</fullName>
    </submittedName>
</protein>
<evidence type="ECO:0000313" key="2">
    <source>
        <dbReference type="Proteomes" id="UP000663525"/>
    </source>
</evidence>
<name>A0A897N332_9EURY</name>
<organism evidence="1 2">
    <name type="scientific">Halapricum desulfuricans</name>
    <dbReference type="NCBI Taxonomy" id="2841257"/>
    <lineage>
        <taxon>Archaea</taxon>
        <taxon>Methanobacteriati</taxon>
        <taxon>Methanobacteriota</taxon>
        <taxon>Stenosarchaea group</taxon>
        <taxon>Halobacteria</taxon>
        <taxon>Halobacteriales</taxon>
        <taxon>Haloarculaceae</taxon>
        <taxon>Halapricum</taxon>
    </lineage>
</organism>
<dbReference type="AlphaFoldDB" id="A0A897N332"/>
<evidence type="ECO:0000313" key="1">
    <source>
        <dbReference type="EMBL" id="QSG06891.1"/>
    </source>
</evidence>